<feature type="transmembrane region" description="Helical" evidence="1">
    <location>
        <begin position="979"/>
        <end position="1005"/>
    </location>
</feature>
<feature type="transmembrane region" description="Helical" evidence="1">
    <location>
        <begin position="875"/>
        <end position="895"/>
    </location>
</feature>
<keyword evidence="1" id="KW-1133">Transmembrane helix</keyword>
<dbReference type="Gene3D" id="3.30.70.1440">
    <property type="entry name" value="Multidrug efflux transporter AcrB pore domain"/>
    <property type="match status" value="1"/>
</dbReference>
<feature type="transmembrane region" description="Helical" evidence="1">
    <location>
        <begin position="334"/>
        <end position="353"/>
    </location>
</feature>
<organism evidence="2 3">
    <name type="scientific">Tunturiibacter lichenicola</name>
    <dbReference type="NCBI Taxonomy" id="2051959"/>
    <lineage>
        <taxon>Bacteria</taxon>
        <taxon>Pseudomonadati</taxon>
        <taxon>Acidobacteriota</taxon>
        <taxon>Terriglobia</taxon>
        <taxon>Terriglobales</taxon>
        <taxon>Acidobacteriaceae</taxon>
        <taxon>Tunturiibacter</taxon>
    </lineage>
</organism>
<keyword evidence="1" id="KW-0812">Transmembrane</keyword>
<feature type="transmembrane region" description="Helical" evidence="1">
    <location>
        <begin position="12"/>
        <end position="32"/>
    </location>
</feature>
<evidence type="ECO:0000256" key="1">
    <source>
        <dbReference type="SAM" id="Phobius"/>
    </source>
</evidence>
<feature type="transmembrane region" description="Helical" evidence="1">
    <location>
        <begin position="386"/>
        <end position="407"/>
    </location>
</feature>
<dbReference type="InterPro" id="IPR027463">
    <property type="entry name" value="AcrB_DN_DC_subdom"/>
</dbReference>
<dbReference type="Pfam" id="PF00873">
    <property type="entry name" value="ACR_tran"/>
    <property type="match status" value="1"/>
</dbReference>
<dbReference type="Gene3D" id="3.30.70.1320">
    <property type="entry name" value="Multidrug efflux transporter AcrB pore domain like"/>
    <property type="match status" value="1"/>
</dbReference>
<protein>
    <submittedName>
        <fullName evidence="2">HAE1 family hydrophobic/amphiphilic exporter-1</fullName>
    </submittedName>
</protein>
<dbReference type="Gene3D" id="3.30.2090.10">
    <property type="entry name" value="Multidrug efflux transporter AcrB TolC docking domain, DN and DC subdomains"/>
    <property type="match status" value="2"/>
</dbReference>
<feature type="transmembrane region" description="Helical" evidence="1">
    <location>
        <begin position="947"/>
        <end position="967"/>
    </location>
</feature>
<dbReference type="SUPFAM" id="SSF82714">
    <property type="entry name" value="Multidrug efflux transporter AcrB TolC docking domain, DN and DC subdomains"/>
    <property type="match status" value="2"/>
</dbReference>
<evidence type="ECO:0000313" key="2">
    <source>
        <dbReference type="EMBL" id="NYF90379.1"/>
    </source>
</evidence>
<dbReference type="PRINTS" id="PR00702">
    <property type="entry name" value="ACRIFLAVINRP"/>
</dbReference>
<feature type="transmembrane region" description="Helical" evidence="1">
    <location>
        <begin position="848"/>
        <end position="868"/>
    </location>
</feature>
<comment type="caution">
    <text evidence="2">The sequence shown here is derived from an EMBL/GenBank/DDBJ whole genome shotgun (WGS) entry which is preliminary data.</text>
</comment>
<sequence>MRFTEFFIRRAITTTLLISAIAGFGLLSYLSLPVSNLPEVEYPTIHVSASLPGANPDSMASTVATPLEGEFSRIPGIANMTSSSSVGSTDITLQFALNRSVDAAAQDVQAAISRSTGNLPPGMPEPPSYSKVNPADDPIIWLEMHSQTMSFEEFSRYATQIVSKQISMVNGVSQVEVYGPERPAIRVQADPARLAAYGLDLEQLRTALTTNSSSLPTGTLYGEARDYSLQVNSQLTTANQFSDLVIAYRNGVPLRLSQVAQVFNSSSNDKHTFWINGRRGVILAVRKQPGANTVEVADQVKAAVQNLRSVLPPGVSFGRVSDDADIVRDSIAEVNHTLILTIALVVFVIFAFLGTVSSTLIASATIPVSILGSFIAMRLLNYTVDMFSMMAITLSVGFIVDDAIVMLENIVRHREMGKSPLTAALDGAAEVAFTILSMTLSLVAVFLPILFLNGVLGRLLREFAVTISVSILLSGLSALTLTPMLSSRFLSERTHADNWFHRRTERMYNALERAYRRSLDQVLRHPRVTIVASIAMTAITALLFAIVPKSFMPAVDTGGISGSMEAPQDSSFAQTIANAEQVNKALAAIPWMDSNLSGVYAQNEGWLWVNLRKDRHRPNVKTIIANLQKQLDRIPGLKVYLRQPDFVDLGQSESRSQYSAALQSPDADELYRWAPRLKDKLDTLPELANVSTDLQMSAPRVNVDIRRDLAMSLNVDPEKIANTLYDAYGNRRANTITVASQQYDVILEVGRQYQRDPEAMGSIYLASTTGHLVPLSAVTTLSQTVAPLTVNHLGQFPAVTFHFDLKPGISLDAATRAVQLAATQIGLPASMNFTFQGTAAQFQSSLKGLGVLLIIAVMVIYLVLGVLYESFIHPITILSGLPAAAIGALLTLLVFGQDLNLYSFLGIILLVGIVKKNAIMIVDFALDAERNRALLPEQAIYQGCLQRFRPIMMTTMAALLGAAPIAFGQGIGGEARRPLGIAVVGGLLLSQSLTLYVTPVIYLYLHRLQRSSVLPDGPPARSAVTS</sequence>
<dbReference type="Gene3D" id="1.20.1640.10">
    <property type="entry name" value="Multidrug efflux transporter AcrB transmembrane domain"/>
    <property type="match status" value="2"/>
</dbReference>
<dbReference type="Gene3D" id="3.30.70.1430">
    <property type="entry name" value="Multidrug efflux transporter AcrB pore domain"/>
    <property type="match status" value="2"/>
</dbReference>
<feature type="transmembrane region" description="Helical" evidence="1">
    <location>
        <begin position="360"/>
        <end position="380"/>
    </location>
</feature>
<feature type="transmembrane region" description="Helical" evidence="1">
    <location>
        <begin position="528"/>
        <end position="547"/>
    </location>
</feature>
<feature type="transmembrane region" description="Helical" evidence="1">
    <location>
        <begin position="463"/>
        <end position="485"/>
    </location>
</feature>
<feature type="transmembrane region" description="Helical" evidence="1">
    <location>
        <begin position="901"/>
        <end position="926"/>
    </location>
</feature>
<dbReference type="InterPro" id="IPR001036">
    <property type="entry name" value="Acrflvin-R"/>
</dbReference>
<reference evidence="2 3" key="1">
    <citation type="submission" date="2020-07" db="EMBL/GenBank/DDBJ databases">
        <title>Genomic Encyclopedia of Type Strains, Phase IV (KMG-V): Genome sequencing to study the core and pangenomes of soil and plant-associated prokaryotes.</title>
        <authorList>
            <person name="Whitman W."/>
        </authorList>
    </citation>
    <scope>NUCLEOTIDE SEQUENCE [LARGE SCALE GENOMIC DNA]</scope>
    <source>
        <strain evidence="2 3">M8UP22</strain>
    </source>
</reference>
<name>A0A852VH50_9BACT</name>
<dbReference type="EMBL" id="JACCCU010000001">
    <property type="protein sequence ID" value="NYF90379.1"/>
    <property type="molecule type" value="Genomic_DNA"/>
</dbReference>
<keyword evidence="1" id="KW-0472">Membrane</keyword>
<dbReference type="SUPFAM" id="SSF82866">
    <property type="entry name" value="Multidrug efflux transporter AcrB transmembrane domain"/>
    <property type="match status" value="2"/>
</dbReference>
<dbReference type="FunFam" id="3.30.70.1430:FF:000001">
    <property type="entry name" value="Efflux pump membrane transporter"/>
    <property type="match status" value="1"/>
</dbReference>
<dbReference type="PANTHER" id="PTHR32063:SF21">
    <property type="entry name" value="MULTIDRUG RESISTANCE PROTEIN MDTB"/>
    <property type="match status" value="1"/>
</dbReference>
<accession>A0A852VH50</accession>
<dbReference type="PANTHER" id="PTHR32063">
    <property type="match status" value="1"/>
</dbReference>
<dbReference type="GO" id="GO:0042910">
    <property type="term" value="F:xenobiotic transmembrane transporter activity"/>
    <property type="evidence" value="ECO:0007669"/>
    <property type="project" value="TreeGrafter"/>
</dbReference>
<evidence type="ECO:0000313" key="3">
    <source>
        <dbReference type="Proteomes" id="UP000564385"/>
    </source>
</evidence>
<dbReference type="AlphaFoldDB" id="A0A852VH50"/>
<dbReference type="SUPFAM" id="SSF82693">
    <property type="entry name" value="Multidrug efflux transporter AcrB pore domain, PN1, PN2, PC1 and PC2 subdomains"/>
    <property type="match status" value="3"/>
</dbReference>
<feature type="transmembrane region" description="Helical" evidence="1">
    <location>
        <begin position="428"/>
        <end position="451"/>
    </location>
</feature>
<proteinExistence type="predicted"/>
<dbReference type="Proteomes" id="UP000564385">
    <property type="component" value="Unassembled WGS sequence"/>
</dbReference>
<dbReference type="GO" id="GO:0005886">
    <property type="term" value="C:plasma membrane"/>
    <property type="evidence" value="ECO:0007669"/>
    <property type="project" value="TreeGrafter"/>
</dbReference>
<gene>
    <name evidence="2" type="ORF">HDF08_002446</name>
</gene>